<evidence type="ECO:0000256" key="2">
    <source>
        <dbReference type="ARBA" id="ARBA00022737"/>
    </source>
</evidence>
<dbReference type="AlphaFoldDB" id="G8BRC8"/>
<dbReference type="GO" id="GO:0051082">
    <property type="term" value="F:unfolded protein binding"/>
    <property type="evidence" value="ECO:0007669"/>
    <property type="project" value="EnsemblFungi"/>
</dbReference>
<dbReference type="FunFam" id="2.130.10.10:FF:000630">
    <property type="entry name" value="Ribosome assembly protein SQT1"/>
    <property type="match status" value="1"/>
</dbReference>
<dbReference type="EMBL" id="HE612858">
    <property type="protein sequence ID" value="CCE62304.1"/>
    <property type="molecule type" value="Genomic_DNA"/>
</dbReference>
<dbReference type="PANTHER" id="PTHR19857:SF8">
    <property type="entry name" value="ANGIO-ASSOCIATED MIGRATORY CELL PROTEIN"/>
    <property type="match status" value="1"/>
</dbReference>
<dbReference type="InterPro" id="IPR001680">
    <property type="entry name" value="WD40_rpt"/>
</dbReference>
<accession>G8BRC8</accession>
<dbReference type="GO" id="GO:0000027">
    <property type="term" value="P:ribosomal large subunit assembly"/>
    <property type="evidence" value="ECO:0007669"/>
    <property type="project" value="EnsemblFungi"/>
</dbReference>
<dbReference type="eggNOG" id="KOG0296">
    <property type="taxonomic scope" value="Eukaryota"/>
</dbReference>
<dbReference type="GeneID" id="11533931"/>
<organism evidence="5 6">
    <name type="scientific">Tetrapisispora phaffii (strain ATCC 24235 / CBS 4417 / NBRC 1672 / NRRL Y-8282 / UCD 70-5)</name>
    <name type="common">Yeast</name>
    <name type="synonym">Fabospora phaffii</name>
    <dbReference type="NCBI Taxonomy" id="1071381"/>
    <lineage>
        <taxon>Eukaryota</taxon>
        <taxon>Fungi</taxon>
        <taxon>Dikarya</taxon>
        <taxon>Ascomycota</taxon>
        <taxon>Saccharomycotina</taxon>
        <taxon>Saccharomycetes</taxon>
        <taxon>Saccharomycetales</taxon>
        <taxon>Saccharomycetaceae</taxon>
        <taxon>Tetrapisispora</taxon>
    </lineage>
</organism>
<dbReference type="PROSITE" id="PS50082">
    <property type="entry name" value="WD_REPEATS_2"/>
    <property type="match status" value="1"/>
</dbReference>
<dbReference type="RefSeq" id="XP_003684738.1">
    <property type="nucleotide sequence ID" value="XM_003684690.1"/>
</dbReference>
<reference evidence="5 6" key="1">
    <citation type="journal article" date="2011" name="Proc. Natl. Acad. Sci. U.S.A.">
        <title>Evolutionary erosion of yeast sex chromosomes by mating-type switching accidents.</title>
        <authorList>
            <person name="Gordon J.L."/>
            <person name="Armisen D."/>
            <person name="Proux-Wera E."/>
            <person name="Oheigeartaigh S.S."/>
            <person name="Byrne K.P."/>
            <person name="Wolfe K.H."/>
        </authorList>
    </citation>
    <scope>NUCLEOTIDE SEQUENCE [LARGE SCALE GENOMIC DNA]</scope>
    <source>
        <strain evidence="6">ATCC 24235 / CBS 4417 / NBRC 1672 / NRRL Y-8282 / UCD 70-5</strain>
    </source>
</reference>
<evidence type="ECO:0000256" key="4">
    <source>
        <dbReference type="SAM" id="MobiDB-lite"/>
    </source>
</evidence>
<dbReference type="GO" id="GO:0005829">
    <property type="term" value="C:cytosol"/>
    <property type="evidence" value="ECO:0007669"/>
    <property type="project" value="EnsemblFungi"/>
</dbReference>
<dbReference type="Proteomes" id="UP000005666">
    <property type="component" value="Chromosome 3"/>
</dbReference>
<dbReference type="STRING" id="1071381.G8BRC8"/>
<dbReference type="InterPro" id="IPR036322">
    <property type="entry name" value="WD40_repeat_dom_sf"/>
</dbReference>
<gene>
    <name evidence="5" type="primary">TPHA0C01480</name>
    <name evidence="5" type="ordered locus">TPHA_0C01480</name>
</gene>
<evidence type="ECO:0000256" key="1">
    <source>
        <dbReference type="ARBA" id="ARBA00022574"/>
    </source>
</evidence>
<dbReference type="InterPro" id="IPR015943">
    <property type="entry name" value="WD40/YVTN_repeat-like_dom_sf"/>
</dbReference>
<dbReference type="PANTHER" id="PTHR19857">
    <property type="entry name" value="MITOCHONDRIAL DIVISION PROTEIN 1-RELATED"/>
    <property type="match status" value="1"/>
</dbReference>
<dbReference type="InterPro" id="IPR051179">
    <property type="entry name" value="WD_repeat_multifunction"/>
</dbReference>
<name>G8BRC8_TETPH</name>
<evidence type="ECO:0000256" key="3">
    <source>
        <dbReference type="PROSITE-ProRule" id="PRU00221"/>
    </source>
</evidence>
<keyword evidence="6" id="KW-1185">Reference proteome</keyword>
<dbReference type="SUPFAM" id="SSF50978">
    <property type="entry name" value="WD40 repeat-like"/>
    <property type="match status" value="1"/>
</dbReference>
<evidence type="ECO:0000313" key="5">
    <source>
        <dbReference type="EMBL" id="CCE62304.1"/>
    </source>
</evidence>
<dbReference type="Pfam" id="PF00400">
    <property type="entry name" value="WD40"/>
    <property type="match status" value="2"/>
</dbReference>
<keyword evidence="1 3" id="KW-0853">WD repeat</keyword>
<dbReference type="KEGG" id="tpf:TPHA_0C01480"/>
<evidence type="ECO:0000313" key="6">
    <source>
        <dbReference type="Proteomes" id="UP000005666"/>
    </source>
</evidence>
<feature type="region of interest" description="Disordered" evidence="4">
    <location>
        <begin position="1"/>
        <end position="64"/>
    </location>
</feature>
<dbReference type="OrthoDB" id="10261640at2759"/>
<proteinExistence type="predicted"/>
<dbReference type="HOGENOM" id="CLU_000288_57_9_1"/>
<keyword evidence="2" id="KW-0677">Repeat</keyword>
<dbReference type="OMA" id="SIWDYSK"/>
<dbReference type="Gene3D" id="2.130.10.10">
    <property type="entry name" value="YVTN repeat-like/Quinoprotein amine dehydrogenase"/>
    <property type="match status" value="1"/>
</dbReference>
<feature type="repeat" description="WD" evidence="3">
    <location>
        <begin position="75"/>
        <end position="106"/>
    </location>
</feature>
<feature type="compositionally biased region" description="Acidic residues" evidence="4">
    <location>
        <begin position="15"/>
        <end position="52"/>
    </location>
</feature>
<protein>
    <submittedName>
        <fullName evidence="5">Uncharacterized protein</fullName>
    </submittedName>
</protein>
<dbReference type="SMART" id="SM00320">
    <property type="entry name" value="WD40"/>
    <property type="match status" value="4"/>
</dbReference>
<sequence>MESNNPEQLNPEIENAPEEEFIANNEVDQEVVVDDEAHMEEDDENDEEQLDTEENRNREDETIEIDMSNNSISYFDKHTDSIFTVFHHPTLPLVVSGGGDNVANLWTSHSHPPKFAGALTDHTESVISGGFTSDGKYLVTGDMNGKILIHASTKGGAQWKLTSVLQEVEEIIWLKCHTVIPGIFAFGATNGSVWVYQINEVDGSVEPIMSGFVHTEECTMGEFINIDQGENVLELVTCSVNGTVVGWNCYTGQQTFKISQSDTKGVVAPWVSIASAPTNKKNTTPIVAVGSNNGVLAIINCANGSVLHLSTVIELKEDQEELDASIESISWSTDFPLLAIGLVCGDILLYDINTWRVRRKFTLEDSVTRLTFDKTDLFVSCVNGKVYQYDARTGSEKFVCCGHNMGVLDFVLLQGKDNNLRRIITAGDEGVSLIFEVPN</sequence>